<dbReference type="SUPFAM" id="SSF52172">
    <property type="entry name" value="CheY-like"/>
    <property type="match status" value="1"/>
</dbReference>
<dbReference type="CDD" id="cd00009">
    <property type="entry name" value="AAA"/>
    <property type="match status" value="1"/>
</dbReference>
<evidence type="ECO:0000259" key="7">
    <source>
        <dbReference type="PROSITE" id="PS50045"/>
    </source>
</evidence>
<dbReference type="InterPro" id="IPR011006">
    <property type="entry name" value="CheY-like_superfamily"/>
</dbReference>
<dbReference type="InterPro" id="IPR058031">
    <property type="entry name" value="AAA_lid_NorR"/>
</dbReference>
<dbReference type="EMBL" id="BLTE01000027">
    <property type="protein sequence ID" value="GFK95970.1"/>
    <property type="molecule type" value="Genomic_DNA"/>
</dbReference>
<keyword evidence="10" id="KW-1185">Reference proteome</keyword>
<dbReference type="Gene3D" id="1.10.10.60">
    <property type="entry name" value="Homeodomain-like"/>
    <property type="match status" value="1"/>
</dbReference>
<proteinExistence type="predicted"/>
<reference evidence="9 10" key="1">
    <citation type="submission" date="2020-04" db="EMBL/GenBank/DDBJ databases">
        <authorList>
            <consortium name="Desulfovibrio sp. FSS-1 genome sequencing consortium"/>
            <person name="Shimoshige H."/>
            <person name="Kobayashi H."/>
            <person name="Maekawa T."/>
        </authorList>
    </citation>
    <scope>NUCLEOTIDE SEQUENCE [LARGE SCALE GENOMIC DNA]</scope>
    <source>
        <strain evidence="9 10">SIID29052-01</strain>
    </source>
</reference>
<dbReference type="Gene3D" id="3.40.50.300">
    <property type="entry name" value="P-loop containing nucleotide triphosphate hydrolases"/>
    <property type="match status" value="1"/>
</dbReference>
<dbReference type="SUPFAM" id="SSF52540">
    <property type="entry name" value="P-loop containing nucleoside triphosphate hydrolases"/>
    <property type="match status" value="1"/>
</dbReference>
<dbReference type="PROSITE" id="PS50045">
    <property type="entry name" value="SIGMA54_INTERACT_4"/>
    <property type="match status" value="1"/>
</dbReference>
<dbReference type="GO" id="GO:0043565">
    <property type="term" value="F:sequence-specific DNA binding"/>
    <property type="evidence" value="ECO:0007669"/>
    <property type="project" value="InterPro"/>
</dbReference>
<protein>
    <submittedName>
        <fullName evidence="9">Transcriptional regulatory protein ZraR</fullName>
    </submittedName>
</protein>
<evidence type="ECO:0000256" key="3">
    <source>
        <dbReference type="ARBA" id="ARBA00023015"/>
    </source>
</evidence>
<evidence type="ECO:0000259" key="8">
    <source>
        <dbReference type="PROSITE" id="PS50110"/>
    </source>
</evidence>
<dbReference type="Pfam" id="PF25601">
    <property type="entry name" value="AAA_lid_14"/>
    <property type="match status" value="1"/>
</dbReference>
<evidence type="ECO:0000256" key="4">
    <source>
        <dbReference type="ARBA" id="ARBA00023125"/>
    </source>
</evidence>
<dbReference type="PROSITE" id="PS50110">
    <property type="entry name" value="RESPONSE_REGULATORY"/>
    <property type="match status" value="1"/>
</dbReference>
<evidence type="ECO:0000256" key="1">
    <source>
        <dbReference type="ARBA" id="ARBA00022741"/>
    </source>
</evidence>
<dbReference type="RefSeq" id="WP_173087105.1">
    <property type="nucleotide sequence ID" value="NZ_BLTE01000027.1"/>
</dbReference>
<dbReference type="InterPro" id="IPR025662">
    <property type="entry name" value="Sigma_54_int_dom_ATP-bd_1"/>
</dbReference>
<dbReference type="Pfam" id="PF02954">
    <property type="entry name" value="HTH_8"/>
    <property type="match status" value="1"/>
</dbReference>
<evidence type="ECO:0000256" key="6">
    <source>
        <dbReference type="PROSITE-ProRule" id="PRU00169"/>
    </source>
</evidence>
<dbReference type="InterPro" id="IPR009057">
    <property type="entry name" value="Homeodomain-like_sf"/>
</dbReference>
<keyword evidence="5" id="KW-0804">Transcription</keyword>
<dbReference type="FunFam" id="3.40.50.300:FF:000006">
    <property type="entry name" value="DNA-binding transcriptional regulator NtrC"/>
    <property type="match status" value="1"/>
</dbReference>
<dbReference type="PANTHER" id="PTHR32071">
    <property type="entry name" value="TRANSCRIPTIONAL REGULATORY PROTEIN"/>
    <property type="match status" value="1"/>
</dbReference>
<dbReference type="PROSITE" id="PS00688">
    <property type="entry name" value="SIGMA54_INTERACT_3"/>
    <property type="match status" value="1"/>
</dbReference>
<sequence>MSERILVIEDDPSLGAMIQDALDVKGLSSRLAGSAEEGLELLGSGSYELVLTDVMLPGMSGVEAIPRILAAQPGVDVIVMTGQSTREVALEAIRHGAYDYFSKPFSLAELETVIRRALERRALRDESRALRRRLRDTPDDHGLVGQSEPMLRLKELVAKVAALDVTVLVTGESGTGKEVVADAIHALSPRASGPFVKVNCAAIPENLLESELFGHEKGAFTGALTARKGKFELAAKGSLLLDELGDMPLFLQPKLLRAVESKMIERLGAPAPMPVDVRIIAATHQDLPRLVEERAFRADLFYRLSIAQIRIPPLRDRREDIPLLAEHFIRRLHARTGCALEGLSRDGAEALMAQPWPGNVRQLANAIERAAITAPGPLFTARDCLQALGQAPAATAQPPALRPGMNLRQTLEDVERGLILEALRQAGGVQKEAARLLGLSPTNLWNKLQKHGIPGHGGGA</sequence>
<dbReference type="GO" id="GO:0005524">
    <property type="term" value="F:ATP binding"/>
    <property type="evidence" value="ECO:0007669"/>
    <property type="project" value="UniProtKB-KW"/>
</dbReference>
<dbReference type="InterPro" id="IPR027417">
    <property type="entry name" value="P-loop_NTPase"/>
</dbReference>
<comment type="caution">
    <text evidence="9">The sequence shown here is derived from an EMBL/GenBank/DDBJ whole genome shotgun (WGS) entry which is preliminary data.</text>
</comment>
<keyword evidence="6" id="KW-0597">Phosphoprotein</keyword>
<dbReference type="InterPro" id="IPR025943">
    <property type="entry name" value="Sigma_54_int_dom_ATP-bd_2"/>
</dbReference>
<name>A0A6V8LYV2_9BACT</name>
<dbReference type="InterPro" id="IPR002078">
    <property type="entry name" value="Sigma_54_int"/>
</dbReference>
<reference evidence="9 10" key="2">
    <citation type="submission" date="2020-05" db="EMBL/GenBank/DDBJ databases">
        <title>Draft genome sequence of Desulfovibrio sp. strainFSS-1.</title>
        <authorList>
            <person name="Shimoshige H."/>
            <person name="Kobayashi H."/>
            <person name="Maekawa T."/>
        </authorList>
    </citation>
    <scope>NUCLEOTIDE SEQUENCE [LARGE SCALE GENOMIC DNA]</scope>
    <source>
        <strain evidence="9 10">SIID29052-01</strain>
    </source>
</reference>
<dbReference type="GO" id="GO:0006355">
    <property type="term" value="P:regulation of DNA-templated transcription"/>
    <property type="evidence" value="ECO:0007669"/>
    <property type="project" value="InterPro"/>
</dbReference>
<organism evidence="9 10">
    <name type="scientific">Fundidesulfovibrio magnetotacticus</name>
    <dbReference type="NCBI Taxonomy" id="2730080"/>
    <lineage>
        <taxon>Bacteria</taxon>
        <taxon>Pseudomonadati</taxon>
        <taxon>Thermodesulfobacteriota</taxon>
        <taxon>Desulfovibrionia</taxon>
        <taxon>Desulfovibrionales</taxon>
        <taxon>Desulfovibrionaceae</taxon>
        <taxon>Fundidesulfovibrio</taxon>
    </lineage>
</organism>
<dbReference type="InterPro" id="IPR002197">
    <property type="entry name" value="HTH_Fis"/>
</dbReference>
<evidence type="ECO:0000313" key="10">
    <source>
        <dbReference type="Proteomes" id="UP000494245"/>
    </source>
</evidence>
<evidence type="ECO:0000256" key="2">
    <source>
        <dbReference type="ARBA" id="ARBA00022840"/>
    </source>
</evidence>
<evidence type="ECO:0000256" key="5">
    <source>
        <dbReference type="ARBA" id="ARBA00023163"/>
    </source>
</evidence>
<dbReference type="Pfam" id="PF00072">
    <property type="entry name" value="Response_reg"/>
    <property type="match status" value="1"/>
</dbReference>
<feature type="domain" description="Sigma-54 factor interaction" evidence="7">
    <location>
        <begin position="143"/>
        <end position="372"/>
    </location>
</feature>
<dbReference type="SMART" id="SM00448">
    <property type="entry name" value="REC"/>
    <property type="match status" value="1"/>
</dbReference>
<dbReference type="InterPro" id="IPR003593">
    <property type="entry name" value="AAA+_ATPase"/>
</dbReference>
<dbReference type="CDD" id="cd00156">
    <property type="entry name" value="REC"/>
    <property type="match status" value="1"/>
</dbReference>
<keyword evidence="3" id="KW-0805">Transcription regulation</keyword>
<dbReference type="PRINTS" id="PR01590">
    <property type="entry name" value="HTHFIS"/>
</dbReference>
<dbReference type="InterPro" id="IPR025944">
    <property type="entry name" value="Sigma_54_int_dom_CS"/>
</dbReference>
<dbReference type="InterPro" id="IPR001789">
    <property type="entry name" value="Sig_transdc_resp-reg_receiver"/>
</dbReference>
<gene>
    <name evidence="9" type="primary">zraR_19</name>
    <name evidence="9" type="ORF">NNJEOMEG_03843</name>
</gene>
<keyword evidence="1" id="KW-0547">Nucleotide-binding</keyword>
<evidence type="ECO:0000313" key="9">
    <source>
        <dbReference type="EMBL" id="GFK95970.1"/>
    </source>
</evidence>
<dbReference type="PROSITE" id="PS00675">
    <property type="entry name" value="SIGMA54_INTERACT_1"/>
    <property type="match status" value="1"/>
</dbReference>
<dbReference type="Gene3D" id="3.40.50.2300">
    <property type="match status" value="1"/>
</dbReference>
<keyword evidence="4" id="KW-0238">DNA-binding</keyword>
<dbReference type="GO" id="GO:0000160">
    <property type="term" value="P:phosphorelay signal transduction system"/>
    <property type="evidence" value="ECO:0007669"/>
    <property type="project" value="InterPro"/>
</dbReference>
<accession>A0A6V8LYV2</accession>
<feature type="modified residue" description="4-aspartylphosphate" evidence="6">
    <location>
        <position position="53"/>
    </location>
</feature>
<dbReference type="SMART" id="SM00382">
    <property type="entry name" value="AAA"/>
    <property type="match status" value="1"/>
</dbReference>
<feature type="domain" description="Response regulatory" evidence="8">
    <location>
        <begin position="4"/>
        <end position="118"/>
    </location>
</feature>
<dbReference type="SUPFAM" id="SSF46689">
    <property type="entry name" value="Homeodomain-like"/>
    <property type="match status" value="1"/>
</dbReference>
<dbReference type="AlphaFoldDB" id="A0A6V8LYV2"/>
<dbReference type="Gene3D" id="1.10.8.60">
    <property type="match status" value="1"/>
</dbReference>
<dbReference type="PROSITE" id="PS00676">
    <property type="entry name" value="SIGMA54_INTERACT_2"/>
    <property type="match status" value="1"/>
</dbReference>
<dbReference type="Proteomes" id="UP000494245">
    <property type="component" value="Unassembled WGS sequence"/>
</dbReference>
<dbReference type="Pfam" id="PF00158">
    <property type="entry name" value="Sigma54_activat"/>
    <property type="match status" value="1"/>
</dbReference>
<keyword evidence="2" id="KW-0067">ATP-binding</keyword>